<dbReference type="STRING" id="37653.A0A0L8HZJ9"/>
<dbReference type="InterPro" id="IPR036525">
    <property type="entry name" value="Tubulin/FtsZ_GTPase_sf"/>
</dbReference>
<sequence>RKYISIHVGQAAVHIGNVCRGLYCLESDIQPNDHLPKMSIGNIDSSSTFFKLWESFGGDTVTDFTFVLMERKTFDYGKKD</sequence>
<gene>
    <name evidence="1" type="ORF">OCBIM_22001353mg</name>
</gene>
<dbReference type="EMBL" id="KQ416924">
    <property type="protein sequence ID" value="KOF94622.1"/>
    <property type="molecule type" value="Genomic_DNA"/>
</dbReference>
<dbReference type="AlphaFoldDB" id="A0A0L8HZJ9"/>
<protein>
    <submittedName>
        <fullName evidence="1">Uncharacterized protein</fullName>
    </submittedName>
</protein>
<organism evidence="1">
    <name type="scientific">Octopus bimaculoides</name>
    <name type="common">California two-spotted octopus</name>
    <dbReference type="NCBI Taxonomy" id="37653"/>
    <lineage>
        <taxon>Eukaryota</taxon>
        <taxon>Metazoa</taxon>
        <taxon>Spiralia</taxon>
        <taxon>Lophotrochozoa</taxon>
        <taxon>Mollusca</taxon>
        <taxon>Cephalopoda</taxon>
        <taxon>Coleoidea</taxon>
        <taxon>Octopodiformes</taxon>
        <taxon>Octopoda</taxon>
        <taxon>Incirrata</taxon>
        <taxon>Octopodidae</taxon>
        <taxon>Octopus</taxon>
    </lineage>
</organism>
<dbReference type="SUPFAM" id="SSF52490">
    <property type="entry name" value="Tubulin nucleotide-binding domain-like"/>
    <property type="match status" value="1"/>
</dbReference>
<feature type="non-terminal residue" evidence="1">
    <location>
        <position position="1"/>
    </location>
</feature>
<dbReference type="Gene3D" id="3.40.50.1440">
    <property type="entry name" value="Tubulin/FtsZ, GTPase domain"/>
    <property type="match status" value="1"/>
</dbReference>
<evidence type="ECO:0000313" key="1">
    <source>
        <dbReference type="EMBL" id="KOF94622.1"/>
    </source>
</evidence>
<proteinExistence type="predicted"/>
<reference evidence="1" key="1">
    <citation type="submission" date="2015-07" db="EMBL/GenBank/DDBJ databases">
        <title>MeaNS - Measles Nucleotide Surveillance Program.</title>
        <authorList>
            <person name="Tran T."/>
            <person name="Druce J."/>
        </authorList>
    </citation>
    <scope>NUCLEOTIDE SEQUENCE</scope>
    <source>
        <strain evidence="1">UCB-OBI-ISO-001</strain>
        <tissue evidence="1">Gonad</tissue>
    </source>
</reference>
<accession>A0A0L8HZJ9</accession>
<name>A0A0L8HZJ9_OCTBM</name>